<dbReference type="RefSeq" id="XP_004029715.1">
    <property type="nucleotide sequence ID" value="XM_004029667.1"/>
</dbReference>
<dbReference type="GeneID" id="14904559"/>
<dbReference type="AlphaFoldDB" id="G0R215"/>
<evidence type="ECO:0000313" key="2">
    <source>
        <dbReference type="EMBL" id="EGR28479.1"/>
    </source>
</evidence>
<feature type="non-terminal residue" evidence="2">
    <location>
        <position position="1"/>
    </location>
</feature>
<feature type="compositionally biased region" description="Acidic residues" evidence="1">
    <location>
        <begin position="198"/>
        <end position="209"/>
    </location>
</feature>
<organism evidence="2 3">
    <name type="scientific">Ichthyophthirius multifiliis</name>
    <name type="common">White spot disease agent</name>
    <name type="synonym">Ich</name>
    <dbReference type="NCBI Taxonomy" id="5932"/>
    <lineage>
        <taxon>Eukaryota</taxon>
        <taxon>Sar</taxon>
        <taxon>Alveolata</taxon>
        <taxon>Ciliophora</taxon>
        <taxon>Intramacronucleata</taxon>
        <taxon>Oligohymenophorea</taxon>
        <taxon>Hymenostomatida</taxon>
        <taxon>Ophryoglenina</taxon>
        <taxon>Ichthyophthirius</taxon>
    </lineage>
</organism>
<evidence type="ECO:0000313" key="3">
    <source>
        <dbReference type="Proteomes" id="UP000008983"/>
    </source>
</evidence>
<dbReference type="OMA" id="CIDIKQV"/>
<dbReference type="InParanoid" id="G0R215"/>
<gene>
    <name evidence="2" type="ORF">IMG5_174330</name>
</gene>
<reference evidence="2 3" key="1">
    <citation type="submission" date="2011-07" db="EMBL/GenBank/DDBJ databases">
        <authorList>
            <person name="Coyne R."/>
            <person name="Brami D."/>
            <person name="Johnson J."/>
            <person name="Hostetler J."/>
            <person name="Hannick L."/>
            <person name="Clark T."/>
            <person name="Cassidy-Hanley D."/>
            <person name="Inman J."/>
        </authorList>
    </citation>
    <scope>NUCLEOTIDE SEQUENCE [LARGE SCALE GENOMIC DNA]</scope>
    <source>
        <strain evidence="2 3">G5</strain>
    </source>
</reference>
<dbReference type="eggNOG" id="ENOG502T3JZ">
    <property type="taxonomic scope" value="Eukaryota"/>
</dbReference>
<evidence type="ECO:0000256" key="1">
    <source>
        <dbReference type="SAM" id="MobiDB-lite"/>
    </source>
</evidence>
<accession>G0R215</accession>
<name>G0R215_ICHMU</name>
<proteinExistence type="predicted"/>
<dbReference type="EMBL" id="GL984238">
    <property type="protein sequence ID" value="EGR28479.1"/>
    <property type="molecule type" value="Genomic_DNA"/>
</dbReference>
<sequence length="209" mass="24728">GSAYCIYLDKFTGDIKKPIKVKQYYNENDEQLKQKSNFHSLIVEQGNFTNRGFVTKEQRQSMYYSPVGSFGYFIITQPDRQDYLNLKPLYCASMFEKRNIPASTQAQILNEVDEFKEMKNILSHHRKQPIECYLSKQGEDKKETKKNIDLPIDDDKYIDNDTKNVKQALKSVKQEKKQDKEQYEDYGIADKDDKEVSVDEEQFQYDYDE</sequence>
<feature type="region of interest" description="Disordered" evidence="1">
    <location>
        <begin position="170"/>
        <end position="209"/>
    </location>
</feature>
<keyword evidence="3" id="KW-1185">Reference proteome</keyword>
<feature type="compositionally biased region" description="Basic and acidic residues" evidence="1">
    <location>
        <begin position="172"/>
        <end position="197"/>
    </location>
</feature>
<protein>
    <submittedName>
        <fullName evidence="2">Uncharacterized protein</fullName>
    </submittedName>
</protein>
<dbReference type="Proteomes" id="UP000008983">
    <property type="component" value="Unassembled WGS sequence"/>
</dbReference>